<keyword evidence="2" id="KW-1185">Reference proteome</keyword>
<accession>A0AAD8S3U9</accession>
<proteinExistence type="predicted"/>
<name>A0AAD8S3U9_LOLMU</name>
<protein>
    <submittedName>
        <fullName evidence="1">Uncharacterized protein</fullName>
    </submittedName>
</protein>
<gene>
    <name evidence="1" type="ORF">QYE76_062574</name>
</gene>
<comment type="caution">
    <text evidence="1">The sequence shown here is derived from an EMBL/GenBank/DDBJ whole genome shotgun (WGS) entry which is preliminary data.</text>
</comment>
<reference evidence="1" key="1">
    <citation type="submission" date="2023-07" db="EMBL/GenBank/DDBJ databases">
        <title>A chromosome-level genome assembly of Lolium multiflorum.</title>
        <authorList>
            <person name="Chen Y."/>
            <person name="Copetti D."/>
            <person name="Kolliker R."/>
            <person name="Studer B."/>
        </authorList>
    </citation>
    <scope>NUCLEOTIDE SEQUENCE</scope>
    <source>
        <strain evidence="1">02402/16</strain>
        <tissue evidence="1">Leaf</tissue>
    </source>
</reference>
<dbReference type="Proteomes" id="UP001231189">
    <property type="component" value="Unassembled WGS sequence"/>
</dbReference>
<evidence type="ECO:0000313" key="2">
    <source>
        <dbReference type="Proteomes" id="UP001231189"/>
    </source>
</evidence>
<organism evidence="1 2">
    <name type="scientific">Lolium multiflorum</name>
    <name type="common">Italian ryegrass</name>
    <name type="synonym">Lolium perenne subsp. multiflorum</name>
    <dbReference type="NCBI Taxonomy" id="4521"/>
    <lineage>
        <taxon>Eukaryota</taxon>
        <taxon>Viridiplantae</taxon>
        <taxon>Streptophyta</taxon>
        <taxon>Embryophyta</taxon>
        <taxon>Tracheophyta</taxon>
        <taxon>Spermatophyta</taxon>
        <taxon>Magnoliopsida</taxon>
        <taxon>Liliopsida</taxon>
        <taxon>Poales</taxon>
        <taxon>Poaceae</taxon>
        <taxon>BOP clade</taxon>
        <taxon>Pooideae</taxon>
        <taxon>Poodae</taxon>
        <taxon>Poeae</taxon>
        <taxon>Poeae Chloroplast Group 2 (Poeae type)</taxon>
        <taxon>Loliodinae</taxon>
        <taxon>Loliinae</taxon>
        <taxon>Lolium</taxon>
    </lineage>
</organism>
<dbReference type="AlphaFoldDB" id="A0AAD8S3U9"/>
<sequence length="204" mass="23260">MDWRGCTCRGGGDGKRRQVAREVKQGGDWDRRWVTWLSRRGRGNRARDVVVDVACSGPSMLLPTCYIIDGKKLLNEKKTRNGYTKKMCCTENNTPSIFTCNLSWLLSPILVSPVAPLAMTAMCFVGEESLFRFSINTKPFAATRPELRTRKAQWRLSCWFMVYPDPKVKSSFLVDTPHKLIKVMAHVDYCGEMKHTNYSITHAC</sequence>
<evidence type="ECO:0000313" key="1">
    <source>
        <dbReference type="EMBL" id="KAK1644769.1"/>
    </source>
</evidence>
<dbReference type="EMBL" id="JAUUTY010000004">
    <property type="protein sequence ID" value="KAK1644769.1"/>
    <property type="molecule type" value="Genomic_DNA"/>
</dbReference>